<dbReference type="AlphaFoldDB" id="A0A504TXB9"/>
<name>A0A504TXB9_9HYPH</name>
<dbReference type="Pfam" id="PF00565">
    <property type="entry name" value="SNase"/>
    <property type="match status" value="1"/>
</dbReference>
<protein>
    <submittedName>
        <fullName evidence="2">Thermonuclease family protein</fullName>
    </submittedName>
</protein>
<organism evidence="2 3">
    <name type="scientific">Rhizobium glycinendophyticum</name>
    <dbReference type="NCBI Taxonomy" id="2589807"/>
    <lineage>
        <taxon>Bacteria</taxon>
        <taxon>Pseudomonadati</taxon>
        <taxon>Pseudomonadota</taxon>
        <taxon>Alphaproteobacteria</taxon>
        <taxon>Hyphomicrobiales</taxon>
        <taxon>Rhizobiaceae</taxon>
        <taxon>Rhizobium/Agrobacterium group</taxon>
        <taxon>Rhizobium</taxon>
    </lineage>
</organism>
<feature type="domain" description="TNase-like" evidence="1">
    <location>
        <begin position="64"/>
        <end position="153"/>
    </location>
</feature>
<dbReference type="PROSITE" id="PS50830">
    <property type="entry name" value="TNASE_3"/>
    <property type="match status" value="1"/>
</dbReference>
<dbReference type="Proteomes" id="UP000316429">
    <property type="component" value="Unassembled WGS sequence"/>
</dbReference>
<accession>A0A504TXB9</accession>
<keyword evidence="3" id="KW-1185">Reference proteome</keyword>
<reference evidence="2 3" key="1">
    <citation type="submission" date="2019-06" db="EMBL/GenBank/DDBJ databases">
        <title>Rhizobium sp. CL12 isolated from roots of soybean.</title>
        <authorList>
            <person name="Wang C."/>
        </authorList>
    </citation>
    <scope>NUCLEOTIDE SEQUENCE [LARGE SCALE GENOMIC DNA]</scope>
    <source>
        <strain evidence="2 3">CL12</strain>
    </source>
</reference>
<dbReference type="EMBL" id="VFYP01000004">
    <property type="protein sequence ID" value="TPP06037.1"/>
    <property type="molecule type" value="Genomic_DNA"/>
</dbReference>
<dbReference type="InterPro" id="IPR035437">
    <property type="entry name" value="SNase_OB-fold_sf"/>
</dbReference>
<gene>
    <name evidence="2" type="ORF">FJQ55_20125</name>
</gene>
<sequence length="163" mass="18084">MKTRSEVGADRRVSRSIGLTLLALVAAFPAFNASIRNSAYASDNRSKVSLQFHKCATGSRDACVVDGDTIWFKGQKIRIADIDTPEVSEPKCSSELALGNRATDRMLELINEGPFEIKAWPGRDTDRYGRKLRVLIRDGRSLGDILVSEGLARTWGGRREPWC</sequence>
<dbReference type="SUPFAM" id="SSF50199">
    <property type="entry name" value="Staphylococcal nuclease"/>
    <property type="match status" value="1"/>
</dbReference>
<evidence type="ECO:0000259" key="1">
    <source>
        <dbReference type="PROSITE" id="PS50830"/>
    </source>
</evidence>
<dbReference type="InterPro" id="IPR016071">
    <property type="entry name" value="Staphylococal_nuclease_OB-fold"/>
</dbReference>
<dbReference type="Gene3D" id="2.40.50.90">
    <property type="match status" value="1"/>
</dbReference>
<evidence type="ECO:0000313" key="2">
    <source>
        <dbReference type="EMBL" id="TPP06037.1"/>
    </source>
</evidence>
<comment type="caution">
    <text evidence="2">The sequence shown here is derived from an EMBL/GenBank/DDBJ whole genome shotgun (WGS) entry which is preliminary data.</text>
</comment>
<dbReference type="OrthoDB" id="7469880at2"/>
<proteinExistence type="predicted"/>
<evidence type="ECO:0000313" key="3">
    <source>
        <dbReference type="Proteomes" id="UP000316429"/>
    </source>
</evidence>